<keyword evidence="2" id="KW-0472">Membrane</keyword>
<dbReference type="EMBL" id="LT559118">
    <property type="protein sequence ID" value="SBO94131.1"/>
    <property type="molecule type" value="Genomic_DNA"/>
</dbReference>
<dbReference type="AlphaFoldDB" id="A0A1M4E5K8"/>
<accession>A0A1M4E5K8</accession>
<evidence type="ECO:0000256" key="1">
    <source>
        <dbReference type="SAM" id="MobiDB-lite"/>
    </source>
</evidence>
<organism evidence="3">
    <name type="scientific">Nonomuraea gerenzanensis</name>
    <dbReference type="NCBI Taxonomy" id="93944"/>
    <lineage>
        <taxon>Bacteria</taxon>
        <taxon>Bacillati</taxon>
        <taxon>Actinomycetota</taxon>
        <taxon>Actinomycetes</taxon>
        <taxon>Streptosporangiales</taxon>
        <taxon>Streptosporangiaceae</taxon>
        <taxon>Nonomuraea</taxon>
    </lineage>
</organism>
<evidence type="ECO:0000256" key="2">
    <source>
        <dbReference type="SAM" id="Phobius"/>
    </source>
</evidence>
<keyword evidence="2" id="KW-0812">Transmembrane</keyword>
<reference evidence="3" key="1">
    <citation type="submission" date="2016-04" db="EMBL/GenBank/DDBJ databases">
        <authorList>
            <person name="Evans L.H."/>
            <person name="Alamgir A."/>
            <person name="Owens N."/>
            <person name="Weber N.D."/>
            <person name="Virtaneva K."/>
            <person name="Barbian K."/>
            <person name="Babar A."/>
            <person name="Rosenke K."/>
        </authorList>
    </citation>
    <scope>NUCLEOTIDE SEQUENCE</scope>
    <source>
        <strain evidence="3">Nono1</strain>
    </source>
</reference>
<sequence>MKNPDEEDQPSSADGPDPPPGDIAGEIGRTVRAALTSRTRTARLCWILAFLGAGIAVPLLTCLVVAMLIVGGR</sequence>
<feature type="region of interest" description="Disordered" evidence="1">
    <location>
        <begin position="1"/>
        <end position="26"/>
    </location>
</feature>
<proteinExistence type="predicted"/>
<name>A0A1M4E5K8_9ACTN</name>
<gene>
    <name evidence="3" type="ORF">BN4615_P3647</name>
</gene>
<dbReference type="RefSeq" id="WP_225273281.1">
    <property type="nucleotide sequence ID" value="NZ_CP084058.1"/>
</dbReference>
<feature type="transmembrane region" description="Helical" evidence="2">
    <location>
        <begin position="44"/>
        <end position="70"/>
    </location>
</feature>
<evidence type="ECO:0000313" key="3">
    <source>
        <dbReference type="EMBL" id="SBO94131.1"/>
    </source>
</evidence>
<protein>
    <submittedName>
        <fullName evidence="3">Uncharacterized protein</fullName>
    </submittedName>
</protein>
<keyword evidence="2" id="KW-1133">Transmembrane helix</keyword>